<dbReference type="CDD" id="cd05374">
    <property type="entry name" value="17beta-HSD-like_SDR_c"/>
    <property type="match status" value="1"/>
</dbReference>
<keyword evidence="7" id="KW-1185">Reference proteome</keyword>
<dbReference type="GO" id="GO:0000140">
    <property type="term" value="F:acylglycerone-phosphate reductase (NADP+) activity"/>
    <property type="evidence" value="ECO:0007669"/>
    <property type="project" value="TreeGrafter"/>
</dbReference>
<dbReference type="GO" id="GO:0005811">
    <property type="term" value="C:lipid droplet"/>
    <property type="evidence" value="ECO:0007669"/>
    <property type="project" value="TreeGrafter"/>
</dbReference>
<dbReference type="HOGENOM" id="CLU_010194_2_9_1"/>
<dbReference type="PROSITE" id="PS00061">
    <property type="entry name" value="ADH_SHORT"/>
    <property type="match status" value="1"/>
</dbReference>
<proteinExistence type="inferred from homology"/>
<dbReference type="PANTHER" id="PTHR44169">
    <property type="entry name" value="NADPH-DEPENDENT 1-ACYLDIHYDROXYACETONE PHOSPHATE REDUCTASE"/>
    <property type="match status" value="1"/>
</dbReference>
<dbReference type="SUPFAM" id="SSF51735">
    <property type="entry name" value="NAD(P)-binding Rossmann-fold domains"/>
    <property type="match status" value="1"/>
</dbReference>
<dbReference type="GO" id="GO:0006654">
    <property type="term" value="P:phosphatidic acid biosynthetic process"/>
    <property type="evidence" value="ECO:0007669"/>
    <property type="project" value="TreeGrafter"/>
</dbReference>
<dbReference type="PANTHER" id="PTHR44169:SF15">
    <property type="entry name" value="CHAIN DEHYDROGENASE_REDUCTASE (AYR1), PUTATIVE (AFU_ORTHOLOGUE AFUA_4G04530)-RELATED"/>
    <property type="match status" value="1"/>
</dbReference>
<dbReference type="GO" id="GO:0005783">
    <property type="term" value="C:endoplasmic reticulum"/>
    <property type="evidence" value="ECO:0007669"/>
    <property type="project" value="TreeGrafter"/>
</dbReference>
<dbReference type="AlphaFoldDB" id="A0A0D2FHX9"/>
<dbReference type="STRING" id="5601.A0A0D2FHX9"/>
<keyword evidence="5" id="KW-0812">Transmembrane</keyword>
<keyword evidence="2" id="KW-0521">NADP</keyword>
<dbReference type="PRINTS" id="PR00081">
    <property type="entry name" value="GDHRDH"/>
</dbReference>
<evidence type="ECO:0000256" key="5">
    <source>
        <dbReference type="SAM" id="Phobius"/>
    </source>
</evidence>
<evidence type="ECO:0000256" key="4">
    <source>
        <dbReference type="RuleBase" id="RU000363"/>
    </source>
</evidence>
<feature type="transmembrane region" description="Helical" evidence="5">
    <location>
        <begin position="263"/>
        <end position="282"/>
    </location>
</feature>
<evidence type="ECO:0000256" key="2">
    <source>
        <dbReference type="ARBA" id="ARBA00022857"/>
    </source>
</evidence>
<keyword evidence="5" id="KW-1133">Transmembrane helix</keyword>
<dbReference type="GO" id="GO:0019433">
    <property type="term" value="P:triglyceride catabolic process"/>
    <property type="evidence" value="ECO:0007669"/>
    <property type="project" value="TreeGrafter"/>
</dbReference>
<sequence length="297" mass="33032">MAAVDHRKTVLITGCSPGGIGHALALAFHARGLRVFATARTTKQISDLTLQGIETLPLVVDNDDSILSCFKDVEQLTEGRGLDYLVNNAGVSYIMPALDINIDEARRIFDVNVFSVMRLCQVFAPLLISARGTIVMVGSLAGVIPYVFGSVYNSSKAALHAYANTLRVELAPFDVKVITVVTGGVKTNINSHTERVLPEDSVYSPLEDSFVRRQVYSHQGAMPNEAFAESVVKQVLPGSGLWPWTWLLRDARKKWIWEGNKSWLVYFFSGGYTWTGLFDWWMNRVFQLSRLKKGKTV</sequence>
<feature type="transmembrane region" description="Helical" evidence="5">
    <location>
        <begin position="122"/>
        <end position="148"/>
    </location>
</feature>
<evidence type="ECO:0008006" key="8">
    <source>
        <dbReference type="Google" id="ProtNLM"/>
    </source>
</evidence>
<dbReference type="Proteomes" id="UP000054266">
    <property type="component" value="Unassembled WGS sequence"/>
</dbReference>
<name>A0A0D2FHX9_9EURO</name>
<keyword evidence="5" id="KW-0472">Membrane</keyword>
<dbReference type="GO" id="GO:0004806">
    <property type="term" value="F:triacylglycerol lipase activity"/>
    <property type="evidence" value="ECO:0007669"/>
    <property type="project" value="TreeGrafter"/>
</dbReference>
<dbReference type="InterPro" id="IPR036291">
    <property type="entry name" value="NAD(P)-bd_dom_sf"/>
</dbReference>
<gene>
    <name evidence="6" type="ORF">PV04_05711</name>
</gene>
<dbReference type="InterPro" id="IPR020904">
    <property type="entry name" value="Sc_DH/Rdtase_CS"/>
</dbReference>
<comment type="similarity">
    <text evidence="1 4">Belongs to the short-chain dehydrogenases/reductases (SDR) family.</text>
</comment>
<dbReference type="Pfam" id="PF00106">
    <property type="entry name" value="adh_short"/>
    <property type="match status" value="1"/>
</dbReference>
<dbReference type="PRINTS" id="PR00080">
    <property type="entry name" value="SDRFAMILY"/>
</dbReference>
<evidence type="ECO:0000313" key="7">
    <source>
        <dbReference type="Proteomes" id="UP000054266"/>
    </source>
</evidence>
<evidence type="ECO:0000256" key="3">
    <source>
        <dbReference type="ARBA" id="ARBA00023002"/>
    </source>
</evidence>
<dbReference type="Gene3D" id="3.40.50.720">
    <property type="entry name" value="NAD(P)-binding Rossmann-like Domain"/>
    <property type="match status" value="1"/>
</dbReference>
<protein>
    <recommendedName>
        <fullName evidence="8">NADPH-dependent 1-acyldihydroxyacetone phosphate reductase</fullName>
    </recommendedName>
</protein>
<organism evidence="6 7">
    <name type="scientific">Phialophora macrospora</name>
    <dbReference type="NCBI Taxonomy" id="1851006"/>
    <lineage>
        <taxon>Eukaryota</taxon>
        <taxon>Fungi</taxon>
        <taxon>Dikarya</taxon>
        <taxon>Ascomycota</taxon>
        <taxon>Pezizomycotina</taxon>
        <taxon>Eurotiomycetes</taxon>
        <taxon>Chaetothyriomycetidae</taxon>
        <taxon>Chaetothyriales</taxon>
        <taxon>Herpotrichiellaceae</taxon>
        <taxon>Phialophora</taxon>
    </lineage>
</organism>
<dbReference type="InterPro" id="IPR002347">
    <property type="entry name" value="SDR_fam"/>
</dbReference>
<reference evidence="6 7" key="1">
    <citation type="submission" date="2015-01" db="EMBL/GenBank/DDBJ databases">
        <title>The Genome Sequence of Capronia semiimmersa CBS27337.</title>
        <authorList>
            <consortium name="The Broad Institute Genomics Platform"/>
            <person name="Cuomo C."/>
            <person name="de Hoog S."/>
            <person name="Gorbushina A."/>
            <person name="Stielow B."/>
            <person name="Teixiera M."/>
            <person name="Abouelleil A."/>
            <person name="Chapman S.B."/>
            <person name="Priest M."/>
            <person name="Young S.K."/>
            <person name="Wortman J."/>
            <person name="Nusbaum C."/>
            <person name="Birren B."/>
        </authorList>
    </citation>
    <scope>NUCLEOTIDE SEQUENCE [LARGE SCALE GENOMIC DNA]</scope>
    <source>
        <strain evidence="6 7">CBS 27337</strain>
    </source>
</reference>
<keyword evidence="3" id="KW-0560">Oxidoreductase</keyword>
<accession>A0A0D2FHX9</accession>
<dbReference type="EMBL" id="KN846959">
    <property type="protein sequence ID" value="KIW66375.1"/>
    <property type="molecule type" value="Genomic_DNA"/>
</dbReference>
<evidence type="ECO:0000313" key="6">
    <source>
        <dbReference type="EMBL" id="KIW66375.1"/>
    </source>
</evidence>
<evidence type="ECO:0000256" key="1">
    <source>
        <dbReference type="ARBA" id="ARBA00006484"/>
    </source>
</evidence>
<dbReference type="FunFam" id="3.40.50.720:FF:000261">
    <property type="entry name" value="NADPH-dependent 1-acyldihydroxyacetone phosphate reductase"/>
    <property type="match status" value="1"/>
</dbReference>